<dbReference type="Gene3D" id="1.10.260.40">
    <property type="entry name" value="lambda repressor-like DNA-binding domains"/>
    <property type="match status" value="1"/>
</dbReference>
<dbReference type="PROSITE" id="PS50943">
    <property type="entry name" value="HTH_CROC1"/>
    <property type="match status" value="1"/>
</dbReference>
<dbReference type="Pfam" id="PF13443">
    <property type="entry name" value="HTH_26"/>
    <property type="match status" value="1"/>
</dbReference>
<dbReference type="SUPFAM" id="SSF47413">
    <property type="entry name" value="lambda repressor-like DNA-binding domains"/>
    <property type="match status" value="1"/>
</dbReference>
<evidence type="ECO:0000259" key="1">
    <source>
        <dbReference type="PROSITE" id="PS50943"/>
    </source>
</evidence>
<dbReference type="InterPro" id="IPR001387">
    <property type="entry name" value="Cro/C1-type_HTH"/>
</dbReference>
<dbReference type="RefSeq" id="WP_179421824.1">
    <property type="nucleotide sequence ID" value="NZ_JACCAB010000001.1"/>
</dbReference>
<dbReference type="PANTHER" id="PTHR37301:SF1">
    <property type="entry name" value="DNA-BINDING PROTEIN"/>
    <property type="match status" value="1"/>
</dbReference>
<evidence type="ECO:0000313" key="2">
    <source>
        <dbReference type="EMBL" id="NYG07479.1"/>
    </source>
</evidence>
<keyword evidence="3" id="KW-1185">Reference proteome</keyword>
<feature type="domain" description="HTH cro/C1-type" evidence="1">
    <location>
        <begin position="14"/>
        <end position="69"/>
    </location>
</feature>
<protein>
    <submittedName>
        <fullName evidence="2">Putative transcriptional regulator</fullName>
    </submittedName>
</protein>
<evidence type="ECO:0000313" key="3">
    <source>
        <dbReference type="Proteomes" id="UP000573599"/>
    </source>
</evidence>
<dbReference type="EMBL" id="JACCAB010000001">
    <property type="protein sequence ID" value="NYG07479.1"/>
    <property type="molecule type" value="Genomic_DNA"/>
</dbReference>
<proteinExistence type="predicted"/>
<sequence length="74" mass="8227">MAENPDHHRIAVHLDEFLEKREMTLVELSSRVGLTVANLSILKNGHAKAIRFSTLTAICDALNCTPSDLLSLRK</sequence>
<accession>A0A852WFD4</accession>
<name>A0A852WFD4_9MICO</name>
<dbReference type="Proteomes" id="UP000573599">
    <property type="component" value="Unassembled WGS sequence"/>
</dbReference>
<gene>
    <name evidence="2" type="ORF">BJ986_001966</name>
</gene>
<dbReference type="InterPro" id="IPR010982">
    <property type="entry name" value="Lambda_DNA-bd_dom_sf"/>
</dbReference>
<dbReference type="AlphaFoldDB" id="A0A852WFD4"/>
<dbReference type="SMART" id="SM00530">
    <property type="entry name" value="HTH_XRE"/>
    <property type="match status" value="1"/>
</dbReference>
<organism evidence="2 3">
    <name type="scientific">Pedococcus badiiscoriae</name>
    <dbReference type="NCBI Taxonomy" id="642776"/>
    <lineage>
        <taxon>Bacteria</taxon>
        <taxon>Bacillati</taxon>
        <taxon>Actinomycetota</taxon>
        <taxon>Actinomycetes</taxon>
        <taxon>Micrococcales</taxon>
        <taxon>Intrasporangiaceae</taxon>
        <taxon>Pedococcus</taxon>
    </lineage>
</organism>
<dbReference type="GO" id="GO:0003677">
    <property type="term" value="F:DNA binding"/>
    <property type="evidence" value="ECO:0007669"/>
    <property type="project" value="InterPro"/>
</dbReference>
<reference evidence="2 3" key="1">
    <citation type="submission" date="2020-07" db="EMBL/GenBank/DDBJ databases">
        <title>Sequencing the genomes of 1000 actinobacteria strains.</title>
        <authorList>
            <person name="Klenk H.-P."/>
        </authorList>
    </citation>
    <scope>NUCLEOTIDE SEQUENCE [LARGE SCALE GENOMIC DNA]</scope>
    <source>
        <strain evidence="2 3">DSM 23987</strain>
    </source>
</reference>
<comment type="caution">
    <text evidence="2">The sequence shown here is derived from an EMBL/GenBank/DDBJ whole genome shotgun (WGS) entry which is preliminary data.</text>
</comment>
<dbReference type="PANTHER" id="PTHR37301">
    <property type="entry name" value="DNA-BINDING PROTEIN-RELATED"/>
    <property type="match status" value="1"/>
</dbReference>